<evidence type="ECO:0000256" key="2">
    <source>
        <dbReference type="ARBA" id="ARBA00022692"/>
    </source>
</evidence>
<keyword evidence="1" id="KW-0472">Membrane</keyword>
<dbReference type="PANTHER" id="PTHR34597:SF3">
    <property type="entry name" value="OUTER MEMBRANE TRANSPORTER CDIB"/>
    <property type="match status" value="1"/>
</dbReference>
<dbReference type="Pfam" id="PF03865">
    <property type="entry name" value="ShlB"/>
    <property type="match status" value="1"/>
</dbReference>
<dbReference type="InterPro" id="IPR051544">
    <property type="entry name" value="TPS_OM_transporter"/>
</dbReference>
<evidence type="ECO:0000259" key="5">
    <source>
        <dbReference type="Pfam" id="PF08479"/>
    </source>
</evidence>
<proteinExistence type="predicted"/>
<name>A0A0J1BEM5_RHOIS</name>
<feature type="domain" description="Polypeptide-transport-associated ShlB-type" evidence="5">
    <location>
        <begin position="103"/>
        <end position="171"/>
    </location>
</feature>
<feature type="domain" description="Haemolysin activator HlyB C-terminal" evidence="4">
    <location>
        <begin position="236"/>
        <end position="552"/>
    </location>
</feature>
<dbReference type="AlphaFoldDB" id="A0A0J1BEM5"/>
<sequence>MDTHCQGLANMPISTSTSWPLAFLVSLCFVGLAQAQNYERYQPLAISPRPLPTDAVQSEPLQPVEGSDKVLVDSLNGIIFLDGNDKLEPEDAHAGQLGIQFRFDDPTSLVHGNAVQSIVNRYLGGPVTLRNLNQLSRDIILHYRRCGQPVVDVAIPEQKITAGVVQIVVIEPRIGKVTVEDGCYFEAEDLCQWVNCTRRGDKIYEHKLNNDLFWLNQNPFYRVSVDMEPGKTEETTDVIFRVDDVLPIRAYLGYEDTGVRSLGLERLYAGFIYGNAFGRGGILSYQYTADSDFNRLHAHSVSYSEAINRCYSWNTYGSWAGVEPSIAPFNQDGESWQLGLGLTRHLVRNARQDTSLTLGADFKQTNNNLEFGGQQVQDSGADLLELRGTFRHFWRGCCEQYGLIVSDTFVGPGGGFTSDNNQAAFNSIRAGTSPDYIYTRLRAERYDNVGKKWALLSRFTGQLTSERLLFSETLGYGGFDSIRGYDMRTFNADSGWFTNFEFGPRTHHWGCKQSPNRIRMFGFCDIGEGFTRNAVAGEVSDQFLASVGLGTRVSLGYDTSLRFSYGHGLEKVPGAATRDRLHIGFVQQFGPRP</sequence>
<dbReference type="Proteomes" id="UP000036367">
    <property type="component" value="Unassembled WGS sequence"/>
</dbReference>
<evidence type="ECO:0000313" key="7">
    <source>
        <dbReference type="Proteomes" id="UP000036367"/>
    </source>
</evidence>
<dbReference type="GO" id="GO:0098046">
    <property type="term" value="C:type V protein secretion system complex"/>
    <property type="evidence" value="ECO:0007669"/>
    <property type="project" value="TreeGrafter"/>
</dbReference>
<reference evidence="6" key="1">
    <citation type="submission" date="2015-05" db="EMBL/GenBank/DDBJ databases">
        <title>Permanent draft genome of Rhodopirellula islandicus K833.</title>
        <authorList>
            <person name="Kizina J."/>
            <person name="Richter M."/>
            <person name="Glockner F.O."/>
            <person name="Harder J."/>
        </authorList>
    </citation>
    <scope>NUCLEOTIDE SEQUENCE [LARGE SCALE GENOMIC DNA]</scope>
    <source>
        <strain evidence="6">K833</strain>
    </source>
</reference>
<dbReference type="GO" id="GO:0046819">
    <property type="term" value="P:protein secretion by the type V secretion system"/>
    <property type="evidence" value="ECO:0007669"/>
    <property type="project" value="TreeGrafter"/>
</dbReference>
<keyword evidence="1" id="KW-1134">Transmembrane beta strand</keyword>
<dbReference type="InterPro" id="IPR005565">
    <property type="entry name" value="Hemolysn_activator_HlyB_C"/>
</dbReference>
<dbReference type="EMBL" id="LECT01000024">
    <property type="protein sequence ID" value="KLU04961.1"/>
    <property type="molecule type" value="Genomic_DNA"/>
</dbReference>
<dbReference type="STRING" id="595434.RISK_002954"/>
<dbReference type="Gene3D" id="2.40.160.50">
    <property type="entry name" value="membrane protein fhac: a member of the omp85/tpsb transporter family"/>
    <property type="match status" value="1"/>
</dbReference>
<keyword evidence="7" id="KW-1185">Reference proteome</keyword>
<keyword evidence="2" id="KW-0812">Transmembrane</keyword>
<evidence type="ECO:0000256" key="1">
    <source>
        <dbReference type="ARBA" id="ARBA00022452"/>
    </source>
</evidence>
<dbReference type="PANTHER" id="PTHR34597">
    <property type="entry name" value="SLR1661 PROTEIN"/>
    <property type="match status" value="1"/>
</dbReference>
<gene>
    <name evidence="6" type="ORF">RISK_002954</name>
</gene>
<keyword evidence="3" id="KW-0998">Cell outer membrane</keyword>
<comment type="caution">
    <text evidence="6">The sequence shown here is derived from an EMBL/GenBank/DDBJ whole genome shotgun (WGS) entry which is preliminary data.</text>
</comment>
<evidence type="ECO:0000256" key="3">
    <source>
        <dbReference type="ARBA" id="ARBA00023237"/>
    </source>
</evidence>
<dbReference type="Gene3D" id="3.10.20.310">
    <property type="entry name" value="membrane protein fhac"/>
    <property type="match status" value="1"/>
</dbReference>
<evidence type="ECO:0000259" key="4">
    <source>
        <dbReference type="Pfam" id="PF03865"/>
    </source>
</evidence>
<accession>A0A0J1BEM5</accession>
<dbReference type="Pfam" id="PF08479">
    <property type="entry name" value="POTRA_2"/>
    <property type="match status" value="1"/>
</dbReference>
<dbReference type="GO" id="GO:0008320">
    <property type="term" value="F:protein transmembrane transporter activity"/>
    <property type="evidence" value="ECO:0007669"/>
    <property type="project" value="TreeGrafter"/>
</dbReference>
<dbReference type="InterPro" id="IPR013686">
    <property type="entry name" value="Polypept-transport_assoc_ShlB"/>
</dbReference>
<organism evidence="6 7">
    <name type="scientific">Rhodopirellula islandica</name>
    <dbReference type="NCBI Taxonomy" id="595434"/>
    <lineage>
        <taxon>Bacteria</taxon>
        <taxon>Pseudomonadati</taxon>
        <taxon>Planctomycetota</taxon>
        <taxon>Planctomycetia</taxon>
        <taxon>Pirellulales</taxon>
        <taxon>Pirellulaceae</taxon>
        <taxon>Rhodopirellula</taxon>
    </lineage>
</organism>
<protein>
    <submittedName>
        <fullName evidence="6">Protein secretion system</fullName>
    </submittedName>
</protein>
<evidence type="ECO:0000313" key="6">
    <source>
        <dbReference type="EMBL" id="KLU04961.1"/>
    </source>
</evidence>